<dbReference type="GO" id="GO:0003676">
    <property type="term" value="F:nucleic acid binding"/>
    <property type="evidence" value="ECO:0007669"/>
    <property type="project" value="InterPro"/>
</dbReference>
<dbReference type="Proteomes" id="UP001231189">
    <property type="component" value="Unassembled WGS sequence"/>
</dbReference>
<protein>
    <recommendedName>
        <fullName evidence="1">RNase H type-1 domain-containing protein</fullName>
    </recommendedName>
</protein>
<dbReference type="InterPro" id="IPR053151">
    <property type="entry name" value="RNase_H-like"/>
</dbReference>
<gene>
    <name evidence="2" type="ORF">QYE76_009209</name>
</gene>
<dbReference type="GO" id="GO:0004523">
    <property type="term" value="F:RNA-DNA hybrid ribonuclease activity"/>
    <property type="evidence" value="ECO:0007669"/>
    <property type="project" value="InterPro"/>
</dbReference>
<dbReference type="InterPro" id="IPR044730">
    <property type="entry name" value="RNase_H-like_dom_plant"/>
</dbReference>
<dbReference type="AlphaFoldDB" id="A0AAD8TT88"/>
<keyword evidence="3" id="KW-1185">Reference proteome</keyword>
<comment type="caution">
    <text evidence="2">The sequence shown here is derived from an EMBL/GenBank/DDBJ whole genome shotgun (WGS) entry which is preliminary data.</text>
</comment>
<dbReference type="SUPFAM" id="SSF53098">
    <property type="entry name" value="Ribonuclease H-like"/>
    <property type="match status" value="1"/>
</dbReference>
<dbReference type="CDD" id="cd06222">
    <property type="entry name" value="RNase_H_like"/>
    <property type="match status" value="1"/>
</dbReference>
<dbReference type="Pfam" id="PF13456">
    <property type="entry name" value="RVT_3"/>
    <property type="match status" value="1"/>
</dbReference>
<reference evidence="2" key="1">
    <citation type="submission" date="2023-07" db="EMBL/GenBank/DDBJ databases">
        <title>A chromosome-level genome assembly of Lolium multiflorum.</title>
        <authorList>
            <person name="Chen Y."/>
            <person name="Copetti D."/>
            <person name="Kolliker R."/>
            <person name="Studer B."/>
        </authorList>
    </citation>
    <scope>NUCLEOTIDE SEQUENCE</scope>
    <source>
        <strain evidence="2">02402/16</strain>
        <tissue evidence="2">Leaf</tissue>
    </source>
</reference>
<sequence>MAEVWDLPAGDLLRPTGPEWLLHLLVSIPACQHIIKGKMVVNPEQGFQKNGAQTDGRQNVRKKWVAPPLGEAKLNTDGAYSTEAAGTGMALRDHRGEIIYAACRSIPHCGDAIEAEIMAIEEGLQLALHWTALKFTVELSCPHGLHRWSVFVVITRDITDNVASDFDLRHVVHAMARVALPSV</sequence>
<evidence type="ECO:0000313" key="2">
    <source>
        <dbReference type="EMBL" id="KAK1692512.1"/>
    </source>
</evidence>
<accession>A0AAD8TT88</accession>
<dbReference type="InterPro" id="IPR002156">
    <property type="entry name" value="RNaseH_domain"/>
</dbReference>
<evidence type="ECO:0000313" key="3">
    <source>
        <dbReference type="Proteomes" id="UP001231189"/>
    </source>
</evidence>
<dbReference type="InterPro" id="IPR012337">
    <property type="entry name" value="RNaseH-like_sf"/>
</dbReference>
<dbReference type="Gene3D" id="3.30.420.10">
    <property type="entry name" value="Ribonuclease H-like superfamily/Ribonuclease H"/>
    <property type="match status" value="1"/>
</dbReference>
<dbReference type="PANTHER" id="PTHR47723">
    <property type="entry name" value="OS05G0353850 PROTEIN"/>
    <property type="match status" value="1"/>
</dbReference>
<dbReference type="EMBL" id="JAUUTY010000001">
    <property type="protein sequence ID" value="KAK1692512.1"/>
    <property type="molecule type" value="Genomic_DNA"/>
</dbReference>
<dbReference type="PANTHER" id="PTHR47723:SF24">
    <property type="entry name" value="RNASE H TYPE-1 DOMAIN-CONTAINING PROTEIN"/>
    <property type="match status" value="1"/>
</dbReference>
<proteinExistence type="predicted"/>
<evidence type="ECO:0000259" key="1">
    <source>
        <dbReference type="Pfam" id="PF13456"/>
    </source>
</evidence>
<organism evidence="2 3">
    <name type="scientific">Lolium multiflorum</name>
    <name type="common">Italian ryegrass</name>
    <name type="synonym">Lolium perenne subsp. multiflorum</name>
    <dbReference type="NCBI Taxonomy" id="4521"/>
    <lineage>
        <taxon>Eukaryota</taxon>
        <taxon>Viridiplantae</taxon>
        <taxon>Streptophyta</taxon>
        <taxon>Embryophyta</taxon>
        <taxon>Tracheophyta</taxon>
        <taxon>Spermatophyta</taxon>
        <taxon>Magnoliopsida</taxon>
        <taxon>Liliopsida</taxon>
        <taxon>Poales</taxon>
        <taxon>Poaceae</taxon>
        <taxon>BOP clade</taxon>
        <taxon>Pooideae</taxon>
        <taxon>Poodae</taxon>
        <taxon>Poeae</taxon>
        <taxon>Poeae Chloroplast Group 2 (Poeae type)</taxon>
        <taxon>Loliodinae</taxon>
        <taxon>Loliinae</taxon>
        <taxon>Lolium</taxon>
    </lineage>
</organism>
<name>A0AAD8TT88_LOLMU</name>
<feature type="domain" description="RNase H type-1" evidence="1">
    <location>
        <begin position="75"/>
        <end position="138"/>
    </location>
</feature>
<dbReference type="InterPro" id="IPR036397">
    <property type="entry name" value="RNaseH_sf"/>
</dbReference>